<sequence>MMSRFSKALIIGSMLWAGNFAMLYSQNTNGKTTSFENVNVIPMNKEIILYNQRVITVNGKISIIEPASKKISQKIDVIIQAKDKYLIPGLAEMHYHLENDVKDEFKLLIANGVTTARNMAEYEGQDHIAIREKVKNNELFGPYYVTTGPYLKANDLKTVTDVIDVVKTHHQRGYDFLKIADNLPKEIYTKLLEETGKYNIPVVGHGQRKLPLEYSLRMKSIAHVEEFMNIFNTQQKADTSYLKQAAMIIKQSGLYVSPTLGVYEMISRYADDKKFAVLKKSDVIKYRPKAYVAYCLSDSTHYRSNTWFTAPASLIRLSKELQWQKDFTKILNDAEVPLFAGSDTYGLFLPGFSLHRELELICNAGLSPYETLKTATVNPAKYLNRTSVSGTITEGKLADLVLLNKNPLIDIRNTKTIEGVMIKGKWLGKNELSAMLKEVENNCKKEGK</sequence>
<dbReference type="SUPFAM" id="SSF51338">
    <property type="entry name" value="Composite domain of metallo-dependent hydrolases"/>
    <property type="match status" value="1"/>
</dbReference>
<evidence type="ECO:0000313" key="3">
    <source>
        <dbReference type="Proteomes" id="UP000318833"/>
    </source>
</evidence>
<dbReference type="Gene3D" id="3.40.50.10910">
    <property type="entry name" value="Amidohydrolase"/>
    <property type="match status" value="1"/>
</dbReference>
<evidence type="ECO:0000259" key="1">
    <source>
        <dbReference type="Pfam" id="PF01979"/>
    </source>
</evidence>
<dbReference type="PANTHER" id="PTHR43135">
    <property type="entry name" value="ALPHA-D-RIBOSE 1-METHYLPHOSPHONATE 5-TRIPHOSPHATE DIPHOSPHATASE"/>
    <property type="match status" value="1"/>
</dbReference>
<dbReference type="OrthoDB" id="9815657at2"/>
<dbReference type="Gene3D" id="3.30.110.90">
    <property type="entry name" value="Amidohydrolase"/>
    <property type="match status" value="1"/>
</dbReference>
<dbReference type="PANTHER" id="PTHR43135:SF3">
    <property type="entry name" value="ALPHA-D-RIBOSE 1-METHYLPHOSPHONATE 5-TRIPHOSPHATE DIPHOSPHATASE"/>
    <property type="match status" value="1"/>
</dbReference>
<comment type="caution">
    <text evidence="2">The sequence shown here is derived from an EMBL/GenBank/DDBJ whole genome shotgun (WGS) entry which is preliminary data.</text>
</comment>
<dbReference type="RefSeq" id="WP_143917590.1">
    <property type="nucleotide sequence ID" value="NZ_CANMIV010000003.1"/>
</dbReference>
<name>A0A554VGI6_9FLAO</name>
<evidence type="ECO:0000313" key="2">
    <source>
        <dbReference type="EMBL" id="TSE06493.1"/>
    </source>
</evidence>
<dbReference type="InterPro" id="IPR011059">
    <property type="entry name" value="Metal-dep_hydrolase_composite"/>
</dbReference>
<dbReference type="GO" id="GO:0016810">
    <property type="term" value="F:hydrolase activity, acting on carbon-nitrogen (but not peptide) bonds"/>
    <property type="evidence" value="ECO:0007669"/>
    <property type="project" value="InterPro"/>
</dbReference>
<dbReference type="Proteomes" id="UP000318833">
    <property type="component" value="Unassembled WGS sequence"/>
</dbReference>
<keyword evidence="2" id="KW-0378">Hydrolase</keyword>
<dbReference type="Pfam" id="PF01979">
    <property type="entry name" value="Amidohydro_1"/>
    <property type="match status" value="1"/>
</dbReference>
<feature type="domain" description="Amidohydrolase-related" evidence="1">
    <location>
        <begin position="86"/>
        <end position="427"/>
    </location>
</feature>
<proteinExistence type="predicted"/>
<dbReference type="InterPro" id="IPR051781">
    <property type="entry name" value="Metallo-dep_Hydrolase"/>
</dbReference>
<organism evidence="2 3">
    <name type="scientific">Aquimarina algiphila</name>
    <dbReference type="NCBI Taxonomy" id="2047982"/>
    <lineage>
        <taxon>Bacteria</taxon>
        <taxon>Pseudomonadati</taxon>
        <taxon>Bacteroidota</taxon>
        <taxon>Flavobacteriia</taxon>
        <taxon>Flavobacteriales</taxon>
        <taxon>Flavobacteriaceae</taxon>
        <taxon>Aquimarina</taxon>
    </lineage>
</organism>
<dbReference type="Gene3D" id="2.30.40.10">
    <property type="entry name" value="Urease, subunit C, domain 1"/>
    <property type="match status" value="1"/>
</dbReference>
<gene>
    <name evidence="2" type="ORF">FOF46_19400</name>
</gene>
<dbReference type="AlphaFoldDB" id="A0A554VGI6"/>
<dbReference type="SUPFAM" id="SSF51556">
    <property type="entry name" value="Metallo-dependent hydrolases"/>
    <property type="match status" value="1"/>
</dbReference>
<dbReference type="Gene3D" id="1.20.58.520">
    <property type="entry name" value="Amidohydrolase"/>
    <property type="match status" value="1"/>
</dbReference>
<accession>A0A554VGI6</accession>
<dbReference type="InterPro" id="IPR006680">
    <property type="entry name" value="Amidohydro-rel"/>
</dbReference>
<dbReference type="EMBL" id="VLNR01000045">
    <property type="protein sequence ID" value="TSE06493.1"/>
    <property type="molecule type" value="Genomic_DNA"/>
</dbReference>
<protein>
    <submittedName>
        <fullName evidence="2">Amidohydrolase family protein</fullName>
    </submittedName>
</protein>
<reference evidence="2 3" key="1">
    <citation type="submission" date="2019-07" db="EMBL/GenBank/DDBJ databases">
        <title>The draft genome sequence of Aquimarina algiphila M91.</title>
        <authorList>
            <person name="Meng X."/>
        </authorList>
    </citation>
    <scope>NUCLEOTIDE SEQUENCE [LARGE SCALE GENOMIC DNA]</scope>
    <source>
        <strain evidence="2 3">M91</strain>
    </source>
</reference>
<keyword evidence="3" id="KW-1185">Reference proteome</keyword>
<dbReference type="InterPro" id="IPR032466">
    <property type="entry name" value="Metal_Hydrolase"/>
</dbReference>